<sequence>LFSGLRGGRACVANDQQWRTPLGHHHLSIDSEYDSTPLLSQSRSRSGPPSLSFRSHPRWK</sequence>
<proteinExistence type="predicted"/>
<dbReference type="Proteomes" id="UP001432027">
    <property type="component" value="Unassembled WGS sequence"/>
</dbReference>
<gene>
    <name evidence="2" type="ORF">PENTCL1PPCAC_23571</name>
</gene>
<evidence type="ECO:0000313" key="2">
    <source>
        <dbReference type="EMBL" id="GMT01397.1"/>
    </source>
</evidence>
<feature type="compositionally biased region" description="Polar residues" evidence="1">
    <location>
        <begin position="37"/>
        <end position="53"/>
    </location>
</feature>
<name>A0AAV5U4G7_9BILA</name>
<comment type="caution">
    <text evidence="2">The sequence shown here is derived from an EMBL/GenBank/DDBJ whole genome shotgun (WGS) entry which is preliminary data.</text>
</comment>
<evidence type="ECO:0000313" key="3">
    <source>
        <dbReference type="Proteomes" id="UP001432027"/>
    </source>
</evidence>
<protein>
    <submittedName>
        <fullName evidence="2">Uncharacterized protein</fullName>
    </submittedName>
</protein>
<evidence type="ECO:0000256" key="1">
    <source>
        <dbReference type="SAM" id="MobiDB-lite"/>
    </source>
</evidence>
<feature type="non-terminal residue" evidence="2">
    <location>
        <position position="1"/>
    </location>
</feature>
<dbReference type="EMBL" id="BTSX01000005">
    <property type="protein sequence ID" value="GMT01397.1"/>
    <property type="molecule type" value="Genomic_DNA"/>
</dbReference>
<organism evidence="2 3">
    <name type="scientific">Pristionchus entomophagus</name>
    <dbReference type="NCBI Taxonomy" id="358040"/>
    <lineage>
        <taxon>Eukaryota</taxon>
        <taxon>Metazoa</taxon>
        <taxon>Ecdysozoa</taxon>
        <taxon>Nematoda</taxon>
        <taxon>Chromadorea</taxon>
        <taxon>Rhabditida</taxon>
        <taxon>Rhabditina</taxon>
        <taxon>Diplogasteromorpha</taxon>
        <taxon>Diplogasteroidea</taxon>
        <taxon>Neodiplogasteridae</taxon>
        <taxon>Pristionchus</taxon>
    </lineage>
</organism>
<dbReference type="AlphaFoldDB" id="A0AAV5U4G7"/>
<reference evidence="2" key="1">
    <citation type="submission" date="2023-10" db="EMBL/GenBank/DDBJ databases">
        <title>Genome assembly of Pristionchus species.</title>
        <authorList>
            <person name="Yoshida K."/>
            <person name="Sommer R.J."/>
        </authorList>
    </citation>
    <scope>NUCLEOTIDE SEQUENCE</scope>
    <source>
        <strain evidence="2">RS0144</strain>
    </source>
</reference>
<accession>A0AAV5U4G7</accession>
<feature type="non-terminal residue" evidence="2">
    <location>
        <position position="60"/>
    </location>
</feature>
<keyword evidence="3" id="KW-1185">Reference proteome</keyword>
<feature type="region of interest" description="Disordered" evidence="1">
    <location>
        <begin position="36"/>
        <end position="60"/>
    </location>
</feature>